<reference evidence="1" key="1">
    <citation type="submission" date="2015-07" db="EMBL/GenBank/DDBJ databases">
        <title>MeaNS - Measles Nucleotide Surveillance Program.</title>
        <authorList>
            <person name="Tran T."/>
            <person name="Druce J."/>
        </authorList>
    </citation>
    <scope>NUCLEOTIDE SEQUENCE</scope>
    <source>
        <strain evidence="1">UCB-OBI-ISO-001</strain>
        <tissue evidence="1">Gonad</tissue>
    </source>
</reference>
<sequence>MASNVSLDLVGNFETYSNNGLTRLFYERSTHCVPINKITFQRCKNHIRSIGCLILSSELDIVSKQG</sequence>
<organism evidence="1">
    <name type="scientific">Octopus bimaculoides</name>
    <name type="common">California two-spotted octopus</name>
    <dbReference type="NCBI Taxonomy" id="37653"/>
    <lineage>
        <taxon>Eukaryota</taxon>
        <taxon>Metazoa</taxon>
        <taxon>Spiralia</taxon>
        <taxon>Lophotrochozoa</taxon>
        <taxon>Mollusca</taxon>
        <taxon>Cephalopoda</taxon>
        <taxon>Coleoidea</taxon>
        <taxon>Octopodiformes</taxon>
        <taxon>Octopoda</taxon>
        <taxon>Incirrata</taxon>
        <taxon>Octopodidae</taxon>
        <taxon>Octopus</taxon>
    </lineage>
</organism>
<proteinExistence type="predicted"/>
<name>A0A0L8FWN6_OCTBM</name>
<gene>
    <name evidence="1" type="ORF">OCBIM_22005643mg</name>
</gene>
<evidence type="ECO:0000313" key="1">
    <source>
        <dbReference type="EMBL" id="KOF69107.1"/>
    </source>
</evidence>
<protein>
    <submittedName>
        <fullName evidence="1">Uncharacterized protein</fullName>
    </submittedName>
</protein>
<accession>A0A0L8FWN6</accession>
<dbReference type="AlphaFoldDB" id="A0A0L8FWN6"/>
<dbReference type="EMBL" id="KQ425692">
    <property type="protein sequence ID" value="KOF69107.1"/>
    <property type="molecule type" value="Genomic_DNA"/>
</dbReference>